<keyword evidence="4" id="KW-0732">Signal</keyword>
<evidence type="ECO:0000256" key="14">
    <source>
        <dbReference type="RuleBase" id="RU363034"/>
    </source>
</evidence>
<dbReference type="PANTHER" id="PTHR24252:SF7">
    <property type="entry name" value="HYALIN"/>
    <property type="match status" value="1"/>
</dbReference>
<keyword evidence="18" id="KW-1185">Reference proteome</keyword>
<dbReference type="Gene3D" id="2.40.10.10">
    <property type="entry name" value="Trypsin-like serine proteases"/>
    <property type="match status" value="4"/>
</dbReference>
<evidence type="ECO:0000256" key="8">
    <source>
        <dbReference type="ARBA" id="ARBA00023157"/>
    </source>
</evidence>
<dbReference type="GO" id="GO:0005576">
    <property type="term" value="C:extracellular region"/>
    <property type="evidence" value="ECO:0007669"/>
    <property type="project" value="UniProtKB-SubCell"/>
</dbReference>
<organism evidence="17">
    <name type="scientific">Oikopleura dioica</name>
    <name type="common">Tunicate</name>
    <dbReference type="NCBI Taxonomy" id="34765"/>
    <lineage>
        <taxon>Eukaryota</taxon>
        <taxon>Metazoa</taxon>
        <taxon>Chordata</taxon>
        <taxon>Tunicata</taxon>
        <taxon>Appendicularia</taxon>
        <taxon>Copelata</taxon>
        <taxon>Oikopleuridae</taxon>
        <taxon>Oikopleura</taxon>
    </lineage>
</organism>
<sequence length="1062" mass="117591">MEKLWEEKTLILEIFLGKRLSSKILRFFVAAHLFLQKQLYLLRTAWQIILNQKIYSSLLGTSNQTLRGSTKTDISRVKKIINHPDYDDRDIYFNDINLLLLKKSFDITDYVRPACLPQISEYRPQNEAACVASGFGQEGLCKDFVNFEATKLKNVVLRIVDNEMCAEKNGIEIQNSTLCAAGFQNGSDTCKGDSGGPLVCDVDGRWTLTGVVSFGLVFGNTDFPGVYTRVADYLDWIWKNSDLESQLGPKNPLTTPEKSDPLTVQPSTKNKVSTLVKTQTTTPEFSTATTSATKLTLIDPSEVSILVILDNLSESYLTSGDGSSKVAAKISVPSKDYTEDAKHALVNGEVHIFGGSTNKRKIAKLDGCAFIELSARLSVDRDVSSEALSIQSGSQALVCFNNVPSSKSCEIFDGSTAVTTFATSYTHNNGGLGFYQNKPATVGSSTKNHKKAETLTSTGWVALPDHPKNSGKIVGGKSADPGNFPWQAALFMNMKFFCGGTLISRRTVISAAHCLSDYHKPEDLIVSVGHISPNIDLQYSRVKKIINHPDFNRDFLSNDINLLLLEKAFEITNYVRPAFLPQLSEYRPENGATCVASGFGEDVPCDVYNGFHPTNLKNFDLEIVDNEICAQKNGFDIENSQLCAAVLQDGSETCQGDSGGPLVCDVDGRWTLTGVVSFGLEFGNTDFPDVLTRVAYYLKWIWNNNDLEPQLLPEFVTPSKLENSGQVFDQKKHFGKIMGRKNDDLDQGVKPSKLLIGTDTAQICVPIHGTAEIKDMLFFFFIERGSSRLNMNFEKNISNLIYITQIFKFYNVPWQAALIRDYKFFCGGTLISPTTVISAAHCLSDYQQPEDLVVSVGHISVNIKLKYSRVKKIITHPDFNHDLYSNDINLLLLEKAFEITNYVRPAFLPQLSEYRPENGATCVASGFGEDVPCDVYDGFHPTNLKNVDLEIVDNEICAQNNGIDIENSQLCAAVLQDDIGICHGDAGGPLVCDVEGRWTLTGVVSVGQEFCNTDFPVFTRVAYYLEWISNNADPEQQLLSQLGPKKTERFGKVNIILKIFSI</sequence>
<dbReference type="PROSITE" id="PS50240">
    <property type="entry name" value="TRYPSIN_DOM"/>
    <property type="match status" value="3"/>
</dbReference>
<name>E4XUF9_OIKDI</name>
<feature type="domain" description="Peptidase S1" evidence="16">
    <location>
        <begin position="28"/>
        <end position="242"/>
    </location>
</feature>
<protein>
    <recommendedName>
        <fullName evidence="11">Granzyme M</fullName>
    </recommendedName>
    <alternativeName>
        <fullName evidence="12">Met-ase</fullName>
    </alternativeName>
    <alternativeName>
        <fullName evidence="13">Natural killer cell granular protease</fullName>
    </alternativeName>
</protein>
<dbReference type="InParanoid" id="E4XUF9"/>
<dbReference type="InterPro" id="IPR043504">
    <property type="entry name" value="Peptidase_S1_PA_chymotrypsin"/>
</dbReference>
<evidence type="ECO:0000256" key="11">
    <source>
        <dbReference type="ARBA" id="ARBA00067130"/>
    </source>
</evidence>
<dbReference type="GO" id="GO:0004252">
    <property type="term" value="F:serine-type endopeptidase activity"/>
    <property type="evidence" value="ECO:0007669"/>
    <property type="project" value="InterPro"/>
</dbReference>
<gene>
    <name evidence="17" type="ORF">GSOID_T00004661001</name>
</gene>
<dbReference type="FunFam" id="2.40.10.10:FF:000146">
    <property type="entry name" value="Serine protease 53"/>
    <property type="match status" value="2"/>
</dbReference>
<evidence type="ECO:0000313" key="17">
    <source>
        <dbReference type="EMBL" id="CBY13356.1"/>
    </source>
</evidence>
<dbReference type="InterPro" id="IPR033116">
    <property type="entry name" value="TRYPSIN_SER"/>
</dbReference>
<evidence type="ECO:0000256" key="1">
    <source>
        <dbReference type="ARBA" id="ARBA00004613"/>
    </source>
</evidence>
<evidence type="ECO:0000256" key="12">
    <source>
        <dbReference type="ARBA" id="ARBA00078807"/>
    </source>
</evidence>
<keyword evidence="8" id="KW-1015">Disulfide bond</keyword>
<evidence type="ECO:0000256" key="4">
    <source>
        <dbReference type="ARBA" id="ARBA00022729"/>
    </source>
</evidence>
<comment type="similarity">
    <text evidence="9">Belongs to the peptidase S1 family. CLIP subfamily.</text>
</comment>
<evidence type="ECO:0000256" key="5">
    <source>
        <dbReference type="ARBA" id="ARBA00022801"/>
    </source>
</evidence>
<dbReference type="PRINTS" id="PR00722">
    <property type="entry name" value="CHYMOTRYPSIN"/>
</dbReference>
<dbReference type="InterPro" id="IPR001314">
    <property type="entry name" value="Peptidase_S1A"/>
</dbReference>
<dbReference type="OrthoDB" id="60866at2759"/>
<dbReference type="FunFam" id="2.40.10.10:FF:000002">
    <property type="entry name" value="Transmembrane protease serine"/>
    <property type="match status" value="1"/>
</dbReference>
<keyword evidence="2" id="KW-0964">Secreted</keyword>
<evidence type="ECO:0000256" key="13">
    <source>
        <dbReference type="ARBA" id="ARBA00079711"/>
    </source>
</evidence>
<proteinExistence type="inferred from homology"/>
<dbReference type="InterPro" id="IPR018114">
    <property type="entry name" value="TRYPSIN_HIS"/>
</dbReference>
<evidence type="ECO:0000313" key="18">
    <source>
        <dbReference type="Proteomes" id="UP000001307"/>
    </source>
</evidence>
<dbReference type="EMBL" id="FN653180">
    <property type="protein sequence ID" value="CBY13356.1"/>
    <property type="molecule type" value="Genomic_DNA"/>
</dbReference>
<evidence type="ECO:0000256" key="15">
    <source>
        <dbReference type="SAM" id="MobiDB-lite"/>
    </source>
</evidence>
<evidence type="ECO:0000256" key="10">
    <source>
        <dbReference type="ARBA" id="ARBA00054080"/>
    </source>
</evidence>
<dbReference type="PANTHER" id="PTHR24252">
    <property type="entry name" value="ACROSIN-RELATED"/>
    <property type="match status" value="1"/>
</dbReference>
<accession>E4XUF9</accession>
<evidence type="ECO:0000256" key="3">
    <source>
        <dbReference type="ARBA" id="ARBA00022670"/>
    </source>
</evidence>
<dbReference type="PROSITE" id="PS00135">
    <property type="entry name" value="TRYPSIN_SER"/>
    <property type="match status" value="1"/>
</dbReference>
<dbReference type="InterPro" id="IPR009003">
    <property type="entry name" value="Peptidase_S1_PA"/>
</dbReference>
<feature type="domain" description="Peptidase S1" evidence="16">
    <location>
        <begin position="473"/>
        <end position="706"/>
    </location>
</feature>
<dbReference type="InterPro" id="IPR001254">
    <property type="entry name" value="Trypsin_dom"/>
</dbReference>
<dbReference type="PROSITE" id="PS00134">
    <property type="entry name" value="TRYPSIN_HIS"/>
    <property type="match status" value="2"/>
</dbReference>
<dbReference type="CDD" id="cd00190">
    <property type="entry name" value="Tryp_SPc"/>
    <property type="match status" value="3"/>
</dbReference>
<keyword evidence="6 14" id="KW-0720">Serine protease</keyword>
<comment type="function">
    <text evidence="10">Cleaves peptide substrates after methionine, leucine, and norleucine. Physiological substrates include EZR, alpha-tubulins and the apoptosis inhibitor BIRC5/Survivin. Promotes caspase activation and subsequent apoptosis of target cells.</text>
</comment>
<evidence type="ECO:0000256" key="9">
    <source>
        <dbReference type="ARBA" id="ARBA00024195"/>
    </source>
</evidence>
<dbReference type="GO" id="GO:0006508">
    <property type="term" value="P:proteolysis"/>
    <property type="evidence" value="ECO:0007669"/>
    <property type="project" value="UniProtKB-KW"/>
</dbReference>
<keyword evidence="5 14" id="KW-0378">Hydrolase</keyword>
<comment type="subcellular location">
    <subcellularLocation>
        <location evidence="1">Secreted</location>
    </subcellularLocation>
</comment>
<keyword evidence="3 14" id="KW-0645">Protease</keyword>
<keyword evidence="7" id="KW-0865">Zymogen</keyword>
<feature type="region of interest" description="Disordered" evidence="15">
    <location>
        <begin position="248"/>
        <end position="269"/>
    </location>
</feature>
<dbReference type="AlphaFoldDB" id="E4XUF9"/>
<reference evidence="17" key="1">
    <citation type="journal article" date="2010" name="Science">
        <title>Plasticity of animal genome architecture unmasked by rapid evolution of a pelagic tunicate.</title>
        <authorList>
            <person name="Denoeud F."/>
            <person name="Henriet S."/>
            <person name="Mungpakdee S."/>
            <person name="Aury J.M."/>
            <person name="Da Silva C."/>
            <person name="Brinkmann H."/>
            <person name="Mikhaleva J."/>
            <person name="Olsen L.C."/>
            <person name="Jubin C."/>
            <person name="Canestro C."/>
            <person name="Bouquet J.M."/>
            <person name="Danks G."/>
            <person name="Poulain J."/>
            <person name="Campsteijn C."/>
            <person name="Adamski M."/>
            <person name="Cross I."/>
            <person name="Yadetie F."/>
            <person name="Muffato M."/>
            <person name="Louis A."/>
            <person name="Butcher S."/>
            <person name="Tsagkogeorga G."/>
            <person name="Konrad A."/>
            <person name="Singh S."/>
            <person name="Jensen M.F."/>
            <person name="Cong E.H."/>
            <person name="Eikeseth-Otteraa H."/>
            <person name="Noel B."/>
            <person name="Anthouard V."/>
            <person name="Porcel B.M."/>
            <person name="Kachouri-Lafond R."/>
            <person name="Nishino A."/>
            <person name="Ugolini M."/>
            <person name="Chourrout P."/>
            <person name="Nishida H."/>
            <person name="Aasland R."/>
            <person name="Huzurbazar S."/>
            <person name="Westhof E."/>
            <person name="Delsuc F."/>
            <person name="Lehrach H."/>
            <person name="Reinhardt R."/>
            <person name="Weissenbach J."/>
            <person name="Roy S.W."/>
            <person name="Artiguenave F."/>
            <person name="Postlethwait J.H."/>
            <person name="Manak J.R."/>
            <person name="Thompson E.M."/>
            <person name="Jaillon O."/>
            <person name="Du Pasquier L."/>
            <person name="Boudinot P."/>
            <person name="Liberles D.A."/>
            <person name="Volff J.N."/>
            <person name="Philippe H."/>
            <person name="Lenhard B."/>
            <person name="Roest Crollius H."/>
            <person name="Wincker P."/>
            <person name="Chourrout D."/>
        </authorList>
    </citation>
    <scope>NUCLEOTIDE SEQUENCE [LARGE SCALE GENOMIC DNA]</scope>
</reference>
<dbReference type="SMART" id="SM00020">
    <property type="entry name" value="Tryp_SPc"/>
    <property type="match status" value="3"/>
</dbReference>
<evidence type="ECO:0000256" key="7">
    <source>
        <dbReference type="ARBA" id="ARBA00023145"/>
    </source>
</evidence>
<dbReference type="SUPFAM" id="SSF50494">
    <property type="entry name" value="Trypsin-like serine proteases"/>
    <property type="match status" value="3"/>
</dbReference>
<feature type="domain" description="Peptidase S1" evidence="16">
    <location>
        <begin position="813"/>
        <end position="1033"/>
    </location>
</feature>
<dbReference type="Proteomes" id="UP000001307">
    <property type="component" value="Unassembled WGS sequence"/>
</dbReference>
<evidence type="ECO:0000256" key="2">
    <source>
        <dbReference type="ARBA" id="ARBA00022525"/>
    </source>
</evidence>
<evidence type="ECO:0000259" key="16">
    <source>
        <dbReference type="PROSITE" id="PS50240"/>
    </source>
</evidence>
<evidence type="ECO:0000256" key="6">
    <source>
        <dbReference type="ARBA" id="ARBA00022825"/>
    </source>
</evidence>
<dbReference type="Pfam" id="PF00089">
    <property type="entry name" value="Trypsin"/>
    <property type="match status" value="3"/>
</dbReference>
<feature type="compositionally biased region" description="Polar residues" evidence="15">
    <location>
        <begin position="252"/>
        <end position="269"/>
    </location>
</feature>